<evidence type="ECO:0000256" key="1">
    <source>
        <dbReference type="SAM" id="MobiDB-lite"/>
    </source>
</evidence>
<comment type="caution">
    <text evidence="2">The sequence shown here is derived from an EMBL/GenBank/DDBJ whole genome shotgun (WGS) entry which is preliminary data.</text>
</comment>
<proteinExistence type="predicted"/>
<evidence type="ECO:0000313" key="2">
    <source>
        <dbReference type="EMBL" id="MPN65171.1"/>
    </source>
</evidence>
<dbReference type="EMBL" id="VSSQ01147132">
    <property type="protein sequence ID" value="MPN65171.1"/>
    <property type="molecule type" value="Genomic_DNA"/>
</dbReference>
<feature type="region of interest" description="Disordered" evidence="1">
    <location>
        <begin position="1"/>
        <end position="29"/>
    </location>
</feature>
<feature type="compositionally biased region" description="Basic and acidic residues" evidence="1">
    <location>
        <begin position="1"/>
        <end position="14"/>
    </location>
</feature>
<feature type="compositionally biased region" description="Acidic residues" evidence="1">
    <location>
        <begin position="15"/>
        <end position="29"/>
    </location>
</feature>
<sequence length="29" mass="3375">MDKVSHMSDKKVMDEDSVEEYDEIAEEKG</sequence>
<organism evidence="2">
    <name type="scientific">bioreactor metagenome</name>
    <dbReference type="NCBI Taxonomy" id="1076179"/>
    <lineage>
        <taxon>unclassified sequences</taxon>
        <taxon>metagenomes</taxon>
        <taxon>ecological metagenomes</taxon>
    </lineage>
</organism>
<gene>
    <name evidence="2" type="ORF">SDC9_212950</name>
</gene>
<reference evidence="2" key="1">
    <citation type="submission" date="2019-08" db="EMBL/GenBank/DDBJ databases">
        <authorList>
            <person name="Kucharzyk K."/>
            <person name="Murdoch R.W."/>
            <person name="Higgins S."/>
            <person name="Loffler F."/>
        </authorList>
    </citation>
    <scope>NUCLEOTIDE SEQUENCE</scope>
</reference>
<name>A0A645JNG4_9ZZZZ</name>
<accession>A0A645JNG4</accession>
<dbReference type="AlphaFoldDB" id="A0A645JNG4"/>
<protein>
    <submittedName>
        <fullName evidence="2">Uncharacterized protein</fullName>
    </submittedName>
</protein>